<sequence length="203" mass="22493">MENYGQIHNEMIGGIMKNVRLSAEMTADQKKEIVLQGFVDTYGKDNADLFAQGLNFNSPFEIVDSIKGRISGEFDTVLREDIDYLLKNDNVDYKEFLNKRFEEVKLDEKEMQLYKDTSSILLSSVELWSSEEGSGYLDLLDSTTESVTRRPPTREQVVGYIGVQDWVGGVFGGILGGPLGVAVGAAGASVSATIGHLFYSHYN</sequence>
<accession>A0AAJ1VMB0</accession>
<organism evidence="1 2">
    <name type="scientific">Chryseobacterium gambrini</name>
    <dbReference type="NCBI Taxonomy" id="373672"/>
    <lineage>
        <taxon>Bacteria</taxon>
        <taxon>Pseudomonadati</taxon>
        <taxon>Bacteroidota</taxon>
        <taxon>Flavobacteriia</taxon>
        <taxon>Flavobacteriales</taxon>
        <taxon>Weeksellaceae</taxon>
        <taxon>Chryseobacterium group</taxon>
        <taxon>Chryseobacterium</taxon>
    </lineage>
</organism>
<evidence type="ECO:0000313" key="2">
    <source>
        <dbReference type="Proteomes" id="UP001225933"/>
    </source>
</evidence>
<dbReference type="AlphaFoldDB" id="A0AAJ1VMB0"/>
<evidence type="ECO:0000313" key="1">
    <source>
        <dbReference type="EMBL" id="MDN4012544.1"/>
    </source>
</evidence>
<reference evidence="1" key="1">
    <citation type="submission" date="2023-06" db="EMBL/GenBank/DDBJ databases">
        <title>Two Chryseobacterium gambrini strains from China.</title>
        <authorList>
            <person name="Zeng J."/>
            <person name="Wu Y."/>
        </authorList>
    </citation>
    <scope>NUCLEOTIDE SEQUENCE</scope>
    <source>
        <strain evidence="1">SQ219</strain>
    </source>
</reference>
<dbReference type="Proteomes" id="UP001225933">
    <property type="component" value="Unassembled WGS sequence"/>
</dbReference>
<dbReference type="RefSeq" id="WP_214588163.1">
    <property type="nucleotide sequence ID" value="NZ_JAUHGV010000007.1"/>
</dbReference>
<gene>
    <name evidence="1" type="ORF">QX233_08750</name>
</gene>
<name>A0AAJ1VMB0_9FLAO</name>
<comment type="caution">
    <text evidence="1">The sequence shown here is derived from an EMBL/GenBank/DDBJ whole genome shotgun (WGS) entry which is preliminary data.</text>
</comment>
<dbReference type="EMBL" id="JAUHGV010000007">
    <property type="protein sequence ID" value="MDN4012544.1"/>
    <property type="molecule type" value="Genomic_DNA"/>
</dbReference>
<proteinExistence type="predicted"/>
<protein>
    <submittedName>
        <fullName evidence="1">Uncharacterized protein</fullName>
    </submittedName>
</protein>